<feature type="domain" description="ABC transmembrane type-1" evidence="8">
    <location>
        <begin position="58"/>
        <end position="259"/>
    </location>
</feature>
<accession>A0A1W2EGY2</accession>
<dbReference type="Gene3D" id="1.10.3720.10">
    <property type="entry name" value="MetI-like"/>
    <property type="match status" value="1"/>
</dbReference>
<proteinExistence type="inferred from homology"/>
<evidence type="ECO:0000313" key="9">
    <source>
        <dbReference type="EMBL" id="SMD08895.1"/>
    </source>
</evidence>
<reference evidence="9 10" key="1">
    <citation type="submission" date="2017-04" db="EMBL/GenBank/DDBJ databases">
        <authorList>
            <person name="Afonso C.L."/>
            <person name="Miller P.J."/>
            <person name="Scott M.A."/>
            <person name="Spackman E."/>
            <person name="Goraichik I."/>
            <person name="Dimitrov K.M."/>
            <person name="Suarez D.L."/>
            <person name="Swayne D.E."/>
        </authorList>
    </citation>
    <scope>NUCLEOTIDE SEQUENCE [LARGE SCALE GENOMIC DNA]</scope>
    <source>
        <strain evidence="9 10">DSM 3385</strain>
    </source>
</reference>
<gene>
    <name evidence="9" type="ORF">SAMN02746065_13125</name>
</gene>
<dbReference type="Pfam" id="PF00528">
    <property type="entry name" value="BPD_transp_1"/>
    <property type="match status" value="1"/>
</dbReference>
<dbReference type="Proteomes" id="UP000192418">
    <property type="component" value="Unassembled WGS sequence"/>
</dbReference>
<keyword evidence="2 7" id="KW-0813">Transport</keyword>
<protein>
    <submittedName>
        <fullName evidence="9">Tungstate/molybdate transport system permease protein</fullName>
    </submittedName>
</protein>
<dbReference type="STRING" id="1121400.SAMN02746065_13125"/>
<evidence type="ECO:0000256" key="2">
    <source>
        <dbReference type="ARBA" id="ARBA00022448"/>
    </source>
</evidence>
<dbReference type="InterPro" id="IPR000515">
    <property type="entry name" value="MetI-like"/>
</dbReference>
<keyword evidence="5 7" id="KW-1133">Transmembrane helix</keyword>
<keyword evidence="4 7" id="KW-0812">Transmembrane</keyword>
<dbReference type="EMBL" id="FWXY01000031">
    <property type="protein sequence ID" value="SMD08895.1"/>
    <property type="molecule type" value="Genomic_DNA"/>
</dbReference>
<evidence type="ECO:0000259" key="8">
    <source>
        <dbReference type="PROSITE" id="PS50928"/>
    </source>
</evidence>
<evidence type="ECO:0000256" key="6">
    <source>
        <dbReference type="ARBA" id="ARBA00023136"/>
    </source>
</evidence>
<dbReference type="InterPro" id="IPR035906">
    <property type="entry name" value="MetI-like_sf"/>
</dbReference>
<evidence type="ECO:0000256" key="4">
    <source>
        <dbReference type="ARBA" id="ARBA00022692"/>
    </source>
</evidence>
<dbReference type="SUPFAM" id="SSF161098">
    <property type="entry name" value="MetI-like"/>
    <property type="match status" value="1"/>
</dbReference>
<keyword evidence="3" id="KW-1003">Cell membrane</keyword>
<evidence type="ECO:0000256" key="3">
    <source>
        <dbReference type="ARBA" id="ARBA00022475"/>
    </source>
</evidence>
<feature type="transmembrane region" description="Helical" evidence="7">
    <location>
        <begin position="242"/>
        <end position="260"/>
    </location>
</feature>
<feature type="transmembrane region" description="Helical" evidence="7">
    <location>
        <begin position="14"/>
        <end position="33"/>
    </location>
</feature>
<dbReference type="PANTHER" id="PTHR30183">
    <property type="entry name" value="MOLYBDENUM TRANSPORT SYSTEM PERMEASE PROTEIN MODB"/>
    <property type="match status" value="1"/>
</dbReference>
<comment type="subcellular location">
    <subcellularLocation>
        <location evidence="1 7">Cell membrane</location>
        <topology evidence="1 7">Multi-pass membrane protein</topology>
    </subcellularLocation>
</comment>
<evidence type="ECO:0000256" key="7">
    <source>
        <dbReference type="RuleBase" id="RU363032"/>
    </source>
</evidence>
<feature type="transmembrane region" description="Helical" evidence="7">
    <location>
        <begin position="134"/>
        <end position="154"/>
    </location>
</feature>
<dbReference type="RefSeq" id="WP_232367236.1">
    <property type="nucleotide sequence ID" value="NZ_FWXY01000031.1"/>
</dbReference>
<evidence type="ECO:0000256" key="5">
    <source>
        <dbReference type="ARBA" id="ARBA00022989"/>
    </source>
</evidence>
<sequence>MFKLPSFTRGSQPFWSFSILLSIPLVLLIILPLGRMITTPEIGDLIFTIKEKTVQEALGRSIFTALMATLVSILFGTPLAYILARKSFKGKNIIEGLVDLPIMIPHPVIGIAILSLFGRNTLPGKLMAMFNVEIMGSISGIVMVLTFVGAPFYVNTVKSGFENIPLRLENASRSLGAGMGATFFRVTFPMVWRHMILGSVMCTARAISEFGAVVIVAYHPMTAPVLIYERFTAYGLKYSQCVAFWLILISLLLFITLRLLSRERQDR</sequence>
<feature type="transmembrane region" description="Helical" evidence="7">
    <location>
        <begin position="174"/>
        <end position="192"/>
    </location>
</feature>
<dbReference type="PANTHER" id="PTHR30183:SF3">
    <property type="entry name" value="MOLYBDENUM TRANSPORT SYSTEM PERMEASE PROTEIN MODB"/>
    <property type="match status" value="1"/>
</dbReference>
<feature type="transmembrane region" description="Helical" evidence="7">
    <location>
        <begin position="104"/>
        <end position="122"/>
    </location>
</feature>
<dbReference type="GO" id="GO:0055085">
    <property type="term" value="P:transmembrane transport"/>
    <property type="evidence" value="ECO:0007669"/>
    <property type="project" value="InterPro"/>
</dbReference>
<comment type="similarity">
    <text evidence="7">Belongs to the binding-protein-dependent transport system permease family.</text>
</comment>
<evidence type="ECO:0000313" key="10">
    <source>
        <dbReference type="Proteomes" id="UP000192418"/>
    </source>
</evidence>
<dbReference type="PROSITE" id="PS50928">
    <property type="entry name" value="ABC_TM1"/>
    <property type="match status" value="1"/>
</dbReference>
<dbReference type="AlphaFoldDB" id="A0A1W2EGY2"/>
<feature type="transmembrane region" description="Helical" evidence="7">
    <location>
        <begin position="62"/>
        <end position="84"/>
    </location>
</feature>
<feature type="transmembrane region" description="Helical" evidence="7">
    <location>
        <begin position="204"/>
        <end position="222"/>
    </location>
</feature>
<keyword evidence="10" id="KW-1185">Reference proteome</keyword>
<keyword evidence="6 7" id="KW-0472">Membrane</keyword>
<organism evidence="9 10">
    <name type="scientific">Desulfocicer vacuolatum DSM 3385</name>
    <dbReference type="NCBI Taxonomy" id="1121400"/>
    <lineage>
        <taxon>Bacteria</taxon>
        <taxon>Pseudomonadati</taxon>
        <taxon>Thermodesulfobacteriota</taxon>
        <taxon>Desulfobacteria</taxon>
        <taxon>Desulfobacterales</taxon>
        <taxon>Desulfobacteraceae</taxon>
        <taxon>Desulfocicer</taxon>
    </lineage>
</organism>
<dbReference type="GO" id="GO:0005886">
    <property type="term" value="C:plasma membrane"/>
    <property type="evidence" value="ECO:0007669"/>
    <property type="project" value="UniProtKB-SubCell"/>
</dbReference>
<name>A0A1W2EGY2_9BACT</name>
<evidence type="ECO:0000256" key="1">
    <source>
        <dbReference type="ARBA" id="ARBA00004651"/>
    </source>
</evidence>
<dbReference type="CDD" id="cd06261">
    <property type="entry name" value="TM_PBP2"/>
    <property type="match status" value="1"/>
</dbReference>